<comment type="caution">
    <text evidence="1">The sequence shown here is derived from an EMBL/GenBank/DDBJ whole genome shotgun (WGS) entry which is preliminary data.</text>
</comment>
<organism evidence="1 2">
    <name type="scientific">Lichenifustis flavocetrariae</name>
    <dbReference type="NCBI Taxonomy" id="2949735"/>
    <lineage>
        <taxon>Bacteria</taxon>
        <taxon>Pseudomonadati</taxon>
        <taxon>Pseudomonadota</taxon>
        <taxon>Alphaproteobacteria</taxon>
        <taxon>Hyphomicrobiales</taxon>
        <taxon>Lichenihabitantaceae</taxon>
        <taxon>Lichenifustis</taxon>
    </lineage>
</organism>
<proteinExistence type="predicted"/>
<gene>
    <name evidence="1" type="ORF">M8523_31100</name>
</gene>
<name>A0AA41Z3H9_9HYPH</name>
<keyword evidence="2" id="KW-1185">Reference proteome</keyword>
<protein>
    <submittedName>
        <fullName evidence="1">Uncharacterized protein</fullName>
    </submittedName>
</protein>
<evidence type="ECO:0000313" key="2">
    <source>
        <dbReference type="Proteomes" id="UP001165667"/>
    </source>
</evidence>
<evidence type="ECO:0000313" key="1">
    <source>
        <dbReference type="EMBL" id="MCW6512367.1"/>
    </source>
</evidence>
<dbReference type="EMBL" id="JAMOIM010000048">
    <property type="protein sequence ID" value="MCW6512367.1"/>
    <property type="molecule type" value="Genomic_DNA"/>
</dbReference>
<sequence length="69" mass="7521">MSRPHRRSRRPHRQLDLLLAAPATPDVAPRWSSLPAPTRQALSGLLIRLMEAHAANAGLPLPRGGADEQ</sequence>
<dbReference type="Proteomes" id="UP001165667">
    <property type="component" value="Unassembled WGS sequence"/>
</dbReference>
<dbReference type="RefSeq" id="WP_282588743.1">
    <property type="nucleotide sequence ID" value="NZ_JAMOIM010000048.1"/>
</dbReference>
<reference evidence="1" key="1">
    <citation type="submission" date="2022-05" db="EMBL/GenBank/DDBJ databases">
        <authorList>
            <person name="Pankratov T."/>
        </authorList>
    </citation>
    <scope>NUCLEOTIDE SEQUENCE</scope>
    <source>
        <strain evidence="1">BP6-180914</strain>
    </source>
</reference>
<dbReference type="AlphaFoldDB" id="A0AA41Z3H9"/>
<accession>A0AA41Z3H9</accession>